<sequence>MEPRDPRVLVQGTPAAEGKTGGKNWTRKGRTTRAAQPYPVKVCQTQYRDPTTGRIAPNPNKARPAGRAQLRKGTADGGLILINRTVDGEVMGSKVIDTGMRAAQRRGKVRKADVRDHEKELSRDLLRHKNPQLADSVDLERMHEAHRSDKARRGAATRKVRAKTRKHRPEAAIRADVLKVQADLKEIRRKLSVATTIKQKETLRKRERNLVAKAAKLRREEKAAGL</sequence>
<dbReference type="Proteomes" id="UP000430519">
    <property type="component" value="Unassembled WGS sequence"/>
</dbReference>
<feature type="region of interest" description="Disordered" evidence="1">
    <location>
        <begin position="1"/>
        <end position="34"/>
    </location>
</feature>
<feature type="compositionally biased region" description="Basic and acidic residues" evidence="1">
    <location>
        <begin position="110"/>
        <end position="122"/>
    </location>
</feature>
<keyword evidence="3" id="KW-1185">Reference proteome</keyword>
<organism evidence="2 3">
    <name type="scientific">Deinococcus xianganensis</name>
    <dbReference type="NCBI Taxonomy" id="1507289"/>
    <lineage>
        <taxon>Bacteria</taxon>
        <taxon>Thermotogati</taxon>
        <taxon>Deinococcota</taxon>
        <taxon>Deinococci</taxon>
        <taxon>Deinococcales</taxon>
        <taxon>Deinococcaceae</taxon>
        <taxon>Deinococcus</taxon>
    </lineage>
</organism>
<feature type="compositionally biased region" description="Basic and acidic residues" evidence="1">
    <location>
        <begin position="143"/>
        <end position="152"/>
    </location>
</feature>
<dbReference type="EMBL" id="WVHK01000006">
    <property type="protein sequence ID" value="MXV18621.1"/>
    <property type="molecule type" value="Genomic_DNA"/>
</dbReference>
<dbReference type="AlphaFoldDB" id="A0A6I4YF56"/>
<evidence type="ECO:0000313" key="2">
    <source>
        <dbReference type="EMBL" id="MXV18621.1"/>
    </source>
</evidence>
<comment type="caution">
    <text evidence="2">The sequence shown here is derived from an EMBL/GenBank/DDBJ whole genome shotgun (WGS) entry which is preliminary data.</text>
</comment>
<reference evidence="2 3" key="1">
    <citation type="submission" date="2019-11" db="EMBL/GenBank/DDBJ databases">
        <title>Genome sequence of Deinococcus xianganensis Y35, AI-2 producing algicidal bacterium, isolated from lake water.</title>
        <authorList>
            <person name="Li Y."/>
        </authorList>
    </citation>
    <scope>NUCLEOTIDE SEQUENCE [LARGE SCALE GENOMIC DNA]</scope>
    <source>
        <strain evidence="2 3">Y35</strain>
    </source>
</reference>
<protein>
    <submittedName>
        <fullName evidence="2">Uncharacterized protein</fullName>
    </submittedName>
</protein>
<dbReference type="RefSeq" id="WP_160976636.1">
    <property type="nucleotide sequence ID" value="NZ_WVHK01000006.1"/>
</dbReference>
<feature type="compositionally biased region" description="Basic residues" evidence="1">
    <location>
        <begin position="153"/>
        <end position="168"/>
    </location>
</feature>
<evidence type="ECO:0000313" key="3">
    <source>
        <dbReference type="Proteomes" id="UP000430519"/>
    </source>
</evidence>
<accession>A0A6I4YF56</accession>
<name>A0A6I4YF56_9DEIO</name>
<feature type="region of interest" description="Disordered" evidence="1">
    <location>
        <begin position="102"/>
        <end position="122"/>
    </location>
</feature>
<gene>
    <name evidence="2" type="ORF">GLX28_03085</name>
</gene>
<proteinExistence type="predicted"/>
<evidence type="ECO:0000256" key="1">
    <source>
        <dbReference type="SAM" id="MobiDB-lite"/>
    </source>
</evidence>
<feature type="region of interest" description="Disordered" evidence="1">
    <location>
        <begin position="47"/>
        <end position="70"/>
    </location>
</feature>
<feature type="region of interest" description="Disordered" evidence="1">
    <location>
        <begin position="143"/>
        <end position="168"/>
    </location>
</feature>